<dbReference type="OrthoDB" id="955734at2"/>
<dbReference type="Proteomes" id="UP000033054">
    <property type="component" value="Chromosome"/>
</dbReference>
<evidence type="ECO:0000313" key="1">
    <source>
        <dbReference type="EMBL" id="AKD57562.1"/>
    </source>
</evidence>
<dbReference type="EMBL" id="CP010429">
    <property type="protein sequence ID" value="AKD57562.1"/>
    <property type="molecule type" value="Genomic_DNA"/>
</dbReference>
<keyword evidence="2" id="KW-1185">Reference proteome</keyword>
<reference evidence="1 2" key="1">
    <citation type="journal article" date="2014" name="Curr. Microbiol.">
        <title>Spirosoma radiotolerans sp. nov., a gamma-radiation-resistant bacterium isolated from gamma ray-irradiated soil.</title>
        <authorList>
            <person name="Lee J.J."/>
            <person name="Srinivasan S."/>
            <person name="Lim S."/>
            <person name="Joe M."/>
            <person name="Im S."/>
            <person name="Bae S.I."/>
            <person name="Park K.R."/>
            <person name="Han J.H."/>
            <person name="Park S.H."/>
            <person name="Joo B.M."/>
            <person name="Park S.J."/>
            <person name="Kim M.K."/>
        </authorList>
    </citation>
    <scope>NUCLEOTIDE SEQUENCE [LARGE SCALE GENOMIC DNA]</scope>
    <source>
        <strain evidence="1 2">DG5A</strain>
    </source>
</reference>
<gene>
    <name evidence="1" type="ORF">SD10_24355</name>
</gene>
<sequence>MRLLVIGGCHTYGFGIESGKGFVQQVASALGRTGQDLILDYYAPAKMSHIRPLLANLDAQLNQYDLIFLQPGHFEVIHTYFRELFQPLLVGSNTAVYEGHCVIDHQSQPISVHVFHEKLLKDADKVFEPHYKPTGRRERLRRLGKQVILELAYRFGRIDRLTDMRQMLNDALTALSTCRSKVILITPMPVCDPFMNQLRRMASAIFIKEGEAAGVTVINSFSCLNLPDAVLLPDGCHLNSFGHAQLAKAILLAYERMDVLPQQRSEATIGDRIDYYGELQ</sequence>
<protein>
    <recommendedName>
        <fullName evidence="3">SGNH hydrolase-type esterase domain-containing protein</fullName>
    </recommendedName>
</protein>
<dbReference type="KEGG" id="srd:SD10_24355"/>
<dbReference type="Gene3D" id="3.40.50.1110">
    <property type="entry name" value="SGNH hydrolase"/>
    <property type="match status" value="1"/>
</dbReference>
<name>A0A0E3V9D0_9BACT</name>
<proteinExistence type="predicted"/>
<evidence type="ECO:0008006" key="3">
    <source>
        <dbReference type="Google" id="ProtNLM"/>
    </source>
</evidence>
<dbReference type="GO" id="GO:0016788">
    <property type="term" value="F:hydrolase activity, acting on ester bonds"/>
    <property type="evidence" value="ECO:0007669"/>
    <property type="project" value="UniProtKB-ARBA"/>
</dbReference>
<dbReference type="SUPFAM" id="SSF52266">
    <property type="entry name" value="SGNH hydrolase"/>
    <property type="match status" value="1"/>
</dbReference>
<dbReference type="AlphaFoldDB" id="A0A0E3V9D0"/>
<dbReference type="InterPro" id="IPR036514">
    <property type="entry name" value="SGNH_hydro_sf"/>
</dbReference>
<dbReference type="HOGENOM" id="CLU_993608_0_0_10"/>
<organism evidence="1 2">
    <name type="scientific">Spirosoma radiotolerans</name>
    <dbReference type="NCBI Taxonomy" id="1379870"/>
    <lineage>
        <taxon>Bacteria</taxon>
        <taxon>Pseudomonadati</taxon>
        <taxon>Bacteroidota</taxon>
        <taxon>Cytophagia</taxon>
        <taxon>Cytophagales</taxon>
        <taxon>Cytophagaceae</taxon>
        <taxon>Spirosoma</taxon>
    </lineage>
</organism>
<accession>A0A0E3V9D0</accession>
<dbReference type="RefSeq" id="WP_046577511.1">
    <property type="nucleotide sequence ID" value="NZ_CP010429.1"/>
</dbReference>
<dbReference type="PATRIC" id="fig|1379870.5.peg.5268"/>
<evidence type="ECO:0000313" key="2">
    <source>
        <dbReference type="Proteomes" id="UP000033054"/>
    </source>
</evidence>